<evidence type="ECO:0000313" key="3">
    <source>
        <dbReference type="EMBL" id="VDO50415.1"/>
    </source>
</evidence>
<dbReference type="Proteomes" id="UP000268014">
    <property type="component" value="Unassembled WGS sequence"/>
</dbReference>
<dbReference type="Gene3D" id="3.40.50.300">
    <property type="entry name" value="P-loop containing nucleotide triphosphate hydrolases"/>
    <property type="match status" value="1"/>
</dbReference>
<evidence type="ECO:0000313" key="4">
    <source>
        <dbReference type="Proteomes" id="UP000268014"/>
    </source>
</evidence>
<proteinExistence type="predicted"/>
<evidence type="ECO:0000256" key="1">
    <source>
        <dbReference type="ARBA" id="ARBA00022741"/>
    </source>
</evidence>
<evidence type="ECO:0000256" key="2">
    <source>
        <dbReference type="ARBA" id="ARBA00023134"/>
    </source>
</evidence>
<dbReference type="GO" id="GO:0003924">
    <property type="term" value="F:GTPase activity"/>
    <property type="evidence" value="ECO:0007669"/>
    <property type="project" value="InterPro"/>
</dbReference>
<dbReference type="GO" id="GO:0007264">
    <property type="term" value="P:small GTPase-mediated signal transduction"/>
    <property type="evidence" value="ECO:0007669"/>
    <property type="project" value="InterPro"/>
</dbReference>
<dbReference type="WBParaSite" id="HPLM_0001373701-mRNA-1">
    <property type="protein sequence ID" value="HPLM_0001373701-mRNA-1"/>
    <property type="gene ID" value="HPLM_0001373701"/>
</dbReference>
<dbReference type="GO" id="GO:0005525">
    <property type="term" value="F:GTP binding"/>
    <property type="evidence" value="ECO:0007669"/>
    <property type="project" value="UniProtKB-KW"/>
</dbReference>
<dbReference type="SUPFAM" id="SSF52540">
    <property type="entry name" value="P-loop containing nucleoside triphosphate hydrolases"/>
    <property type="match status" value="1"/>
</dbReference>
<dbReference type="InterPro" id="IPR027417">
    <property type="entry name" value="P-loop_NTPase"/>
</dbReference>
<dbReference type="PANTHER" id="PTHR24072">
    <property type="entry name" value="RHO FAMILY GTPASE"/>
    <property type="match status" value="1"/>
</dbReference>
<keyword evidence="4" id="KW-1185">Reference proteome</keyword>
<dbReference type="Pfam" id="PF00071">
    <property type="entry name" value="Ras"/>
    <property type="match status" value="1"/>
</dbReference>
<gene>
    <name evidence="3" type="ORF">HPLM_LOCUS13729</name>
</gene>
<dbReference type="OMA" id="HNYALEQ"/>
<name>A0A0N4WQM2_HAEPC</name>
<reference evidence="5" key="1">
    <citation type="submission" date="2017-02" db="UniProtKB">
        <authorList>
            <consortium name="WormBaseParasite"/>
        </authorList>
    </citation>
    <scope>IDENTIFICATION</scope>
</reference>
<dbReference type="AlphaFoldDB" id="A0A0N4WQM2"/>
<accession>A0A0N4WQM2</accession>
<protein>
    <submittedName>
        <fullName evidence="5">Ras family protein</fullName>
    </submittedName>
</protein>
<evidence type="ECO:0000313" key="5">
    <source>
        <dbReference type="WBParaSite" id="HPLM_0001373701-mRNA-1"/>
    </source>
</evidence>
<reference evidence="3 4" key="2">
    <citation type="submission" date="2018-11" db="EMBL/GenBank/DDBJ databases">
        <authorList>
            <consortium name="Pathogen Informatics"/>
        </authorList>
    </citation>
    <scope>NUCLEOTIDE SEQUENCE [LARGE SCALE GENOMIC DNA]</scope>
    <source>
        <strain evidence="3 4">MHpl1</strain>
    </source>
</reference>
<dbReference type="SMART" id="SM00174">
    <property type="entry name" value="RHO"/>
    <property type="match status" value="1"/>
</dbReference>
<keyword evidence="1" id="KW-0547">Nucleotide-binding</keyword>
<organism evidence="5">
    <name type="scientific">Haemonchus placei</name>
    <name type="common">Barber's pole worm</name>
    <dbReference type="NCBI Taxonomy" id="6290"/>
    <lineage>
        <taxon>Eukaryota</taxon>
        <taxon>Metazoa</taxon>
        <taxon>Ecdysozoa</taxon>
        <taxon>Nematoda</taxon>
        <taxon>Chromadorea</taxon>
        <taxon>Rhabditida</taxon>
        <taxon>Rhabditina</taxon>
        <taxon>Rhabditomorpha</taxon>
        <taxon>Strongyloidea</taxon>
        <taxon>Trichostrongylidae</taxon>
        <taxon>Haemonchus</taxon>
    </lineage>
</organism>
<dbReference type="EMBL" id="UZAF01018324">
    <property type="protein sequence ID" value="VDO50415.1"/>
    <property type="molecule type" value="Genomic_DNA"/>
</dbReference>
<dbReference type="STRING" id="6290.A0A0N4WQM2"/>
<sequence length="217" mass="24593">MANTGHTNTEQRKLSNLSDIELVRGVVIGDDESVITMMMEKYAEFNGLPYNDQKKELITAFNGRKCIFKAVSMEHTDRGFDDPHVFLLCLSVARQTSAEETVQLIFNTLVERIRGVPYVLVGTQIDKRLSMLIENYGCGQMKYLPMPMNKAESYAKRIGASKYLECSEVTGEGIDEVFEEAFEIGHNYALEQLRGYRRKMSAAAQIPKDRKLSCITQ</sequence>
<dbReference type="InterPro" id="IPR003578">
    <property type="entry name" value="Small_GTPase_Rho"/>
</dbReference>
<dbReference type="InterPro" id="IPR001806">
    <property type="entry name" value="Small_GTPase"/>
</dbReference>
<dbReference type="OrthoDB" id="25896at2759"/>
<keyword evidence="2" id="KW-0342">GTP-binding</keyword>